<dbReference type="Proteomes" id="UP000256862">
    <property type="component" value="Chromosome CO2235"/>
</dbReference>
<organism evidence="1">
    <name type="scientific">Cupriavidus oxalaticus</name>
    <dbReference type="NCBI Taxonomy" id="96344"/>
    <lineage>
        <taxon>Bacteria</taxon>
        <taxon>Pseudomonadati</taxon>
        <taxon>Pseudomonadota</taxon>
        <taxon>Betaproteobacteria</taxon>
        <taxon>Burkholderiales</taxon>
        <taxon>Burkholderiaceae</taxon>
        <taxon>Cupriavidus</taxon>
    </lineage>
</organism>
<gene>
    <name evidence="1" type="ORF">CO2235_170157</name>
</gene>
<sequence>MVNRHAGFSFSVRDYVDNRRGNSKKCCNRCRNRYIILTSLQTQQFVKAAKAVSGSYPYGAIAQLGERLHGMQEVSGSIPLSSTKDSGGVKKRCFPGAKKSVRISDFPAQDRKRVVKQVSVPFV</sequence>
<reference evidence="1" key="1">
    <citation type="submission" date="2018-01" db="EMBL/GenBank/DDBJ databases">
        <authorList>
            <person name="Clerissi C."/>
        </authorList>
    </citation>
    <scope>NUCLEOTIDE SEQUENCE</scope>
    <source>
        <strain evidence="1">Cupriavidus oxalaticus LMG 2235</strain>
    </source>
</reference>
<protein>
    <submittedName>
        <fullName evidence="1">Uncharacterized protein</fullName>
    </submittedName>
</protein>
<name>A0A375G0X9_9BURK</name>
<dbReference type="EMBL" id="OGUS01000117">
    <property type="protein sequence ID" value="SPC13034.1"/>
    <property type="molecule type" value="Genomic_DNA"/>
</dbReference>
<dbReference type="AntiFam" id="ANF00010">
    <property type="entry name" value="tRNA translation"/>
</dbReference>
<comment type="caution">
    <text evidence="1">The sequence shown here is derived from an EMBL/GenBank/DDBJ whole genome shotgun (WGS) entry which is preliminary data.</text>
</comment>
<accession>A0A375G0X9</accession>
<dbReference type="AlphaFoldDB" id="A0A375G0X9"/>
<proteinExistence type="predicted"/>
<evidence type="ECO:0000313" key="1">
    <source>
        <dbReference type="EMBL" id="SPC13034.1"/>
    </source>
</evidence>